<dbReference type="InterPro" id="IPR055732">
    <property type="entry name" value="DUF7308"/>
</dbReference>
<feature type="domain" description="DUF7308" evidence="1">
    <location>
        <begin position="184"/>
        <end position="369"/>
    </location>
</feature>
<keyword evidence="3" id="KW-1185">Reference proteome</keyword>
<sequence length="390" mass="42570">MPNSTGRESYIIIKSANNTFNITIPMGKLEYTLGDRIVGYEGGGIWSKYPSGGSVMLSPPEFHYDGRTLTLPVPTITGNASISGKGAAAVTFTKNSALVLFPNTTIDTNRTNPLNYSISGKVYVNITSDFYDAWAEYARTLLYTNVTIDPTNRTTSLELMVVPSNFGGSNPVPNPINIRGLPTDSDTPLDKWSFRIAFQDQDKPPWNINWDIRGESGSKTMIFYLKGTGLKVGDKVDLEVGYKDSSISADGETWEGDDLFTVQDGGYVDVDLLNKSVNLTYESENVGADNANRCQPFGMKINGIANPDYSWDNLNITDSNANKTQPLYNITQHYILGLTNGDTISLSQCTPSNAGNQGPSANSTMILGYNATGALTFLQISEYNVRVDLR</sequence>
<dbReference type="Proteomes" id="UP000218615">
    <property type="component" value="Unassembled WGS sequence"/>
</dbReference>
<reference evidence="3" key="1">
    <citation type="submission" date="2017-06" db="EMBL/GenBank/DDBJ databases">
        <authorList>
            <person name="Cremers G."/>
        </authorList>
    </citation>
    <scope>NUCLEOTIDE SEQUENCE [LARGE SCALE GENOMIC DNA]</scope>
</reference>
<dbReference type="Pfam" id="PF23985">
    <property type="entry name" value="DUF7308"/>
    <property type="match status" value="1"/>
</dbReference>
<accession>A0A284VPL0</accession>
<evidence type="ECO:0000259" key="1">
    <source>
        <dbReference type="Pfam" id="PF23985"/>
    </source>
</evidence>
<proteinExistence type="predicted"/>
<dbReference type="EMBL" id="FZMP01000171">
    <property type="protein sequence ID" value="SNQ61226.1"/>
    <property type="molecule type" value="Genomic_DNA"/>
</dbReference>
<gene>
    <name evidence="2" type="ORF">MNV_270001</name>
</gene>
<dbReference type="Pfam" id="PF23960">
    <property type="entry name" value="DUF7289"/>
    <property type="match status" value="1"/>
</dbReference>
<evidence type="ECO:0000313" key="3">
    <source>
        <dbReference type="Proteomes" id="UP000218615"/>
    </source>
</evidence>
<dbReference type="AlphaFoldDB" id="A0A284VPL0"/>
<protein>
    <recommendedName>
        <fullName evidence="1">DUF7308 domain-containing protein</fullName>
    </recommendedName>
</protein>
<dbReference type="OrthoDB" id="148042at2157"/>
<organism evidence="2 3">
    <name type="scientific">Candidatus Methanoperedens nitratireducens</name>
    <dbReference type="NCBI Taxonomy" id="1392998"/>
    <lineage>
        <taxon>Archaea</taxon>
        <taxon>Methanobacteriati</taxon>
        <taxon>Methanobacteriota</taxon>
        <taxon>Stenosarchaea group</taxon>
        <taxon>Methanomicrobia</taxon>
        <taxon>Methanosarcinales</taxon>
        <taxon>ANME-2 cluster</taxon>
        <taxon>Candidatus Methanoperedentaceae</taxon>
        <taxon>Candidatus Methanoperedens</taxon>
    </lineage>
</organism>
<dbReference type="RefSeq" id="WP_096205931.1">
    <property type="nucleotide sequence ID" value="NZ_FZMP01000171.1"/>
</dbReference>
<dbReference type="InterPro" id="IPR055713">
    <property type="entry name" value="DUF7289"/>
</dbReference>
<name>A0A284VPL0_9EURY</name>
<evidence type="ECO:0000313" key="2">
    <source>
        <dbReference type="EMBL" id="SNQ61226.1"/>
    </source>
</evidence>